<accession>A0A7G8LJ82</accession>
<proteinExistence type="predicted"/>
<evidence type="ECO:0000313" key="2">
    <source>
        <dbReference type="Proteomes" id="UP000515980"/>
    </source>
</evidence>
<evidence type="ECO:0000313" key="1">
    <source>
        <dbReference type="EMBL" id="QNJ57304.1"/>
    </source>
</evidence>
<name>A0A7G8LJ82_9CAUD</name>
<keyword evidence="2" id="KW-1185">Reference proteome</keyword>
<sequence length="163" mass="18679">MKQNQIILAIAARKLVEAYATQIQEYRQVLEFPSLSISADAPCTYEQLKLEYQRDHVLRVTEAFSDSAIYGISGNVTFRIFHDMGHLLYDAEFTTEQEVSLAKTQWLDIKRHIEPGWQNICEVVYMADTVEQSLYEARTGKFPEDQKGFVLGHLAAAFNEGRL</sequence>
<gene>
    <name evidence="1" type="ORF">Stalingrad_3</name>
</gene>
<organism evidence="1 2">
    <name type="scientific">Pseudomonas phage Stalingrad</name>
    <dbReference type="NCBI Taxonomy" id="2762287"/>
    <lineage>
        <taxon>Viruses</taxon>
        <taxon>Duplodnaviria</taxon>
        <taxon>Heunggongvirae</taxon>
        <taxon>Uroviricota</taxon>
        <taxon>Caudoviricetes</taxon>
        <taxon>Autographivirales</taxon>
        <taxon>Autotranscriptaviridae</taxon>
        <taxon>Studiervirinae</taxon>
        <taxon>Troedvirus</taxon>
        <taxon>Troedvirus stalingrad</taxon>
    </lineage>
</organism>
<reference evidence="1 2" key="1">
    <citation type="submission" date="2020-07" db="EMBL/GenBank/DDBJ databases">
        <authorList>
            <person name="Rupe E.O."/>
            <person name="Bordelon E."/>
            <person name="Abraham A."/>
            <person name="Temple L."/>
            <person name="McNeal J."/>
        </authorList>
    </citation>
    <scope>NUCLEOTIDE SEQUENCE [LARGE SCALE GENOMIC DNA]</scope>
</reference>
<protein>
    <submittedName>
        <fullName evidence="1">Uncharacterized protein</fullName>
    </submittedName>
</protein>
<dbReference type="EMBL" id="MT711887">
    <property type="protein sequence ID" value="QNJ57304.1"/>
    <property type="molecule type" value="Genomic_DNA"/>
</dbReference>
<dbReference type="Proteomes" id="UP000515980">
    <property type="component" value="Segment"/>
</dbReference>